<organism evidence="1 2">
    <name type="scientific">Tessaracoccus flavescens</name>
    <dbReference type="NCBI Taxonomy" id="399497"/>
    <lineage>
        <taxon>Bacteria</taxon>
        <taxon>Bacillati</taxon>
        <taxon>Actinomycetota</taxon>
        <taxon>Actinomycetes</taxon>
        <taxon>Propionibacteriales</taxon>
        <taxon>Propionibacteriaceae</taxon>
        <taxon>Tessaracoccus</taxon>
    </lineage>
</organism>
<proteinExistence type="predicted"/>
<name>A0A921JPP0_9ACTN</name>
<sequence>SELLQSFVGGVRRYAGEEPDIYVALLRLLSIVTENCDPDVLAVARQERDRIVSTAQRQIQEPADLERVVSAAKAALLAEEPALEEGV</sequence>
<dbReference type="EMBL" id="DYZF01000047">
    <property type="protein sequence ID" value="HJE50764.1"/>
    <property type="molecule type" value="Genomic_DNA"/>
</dbReference>
<reference evidence="1" key="1">
    <citation type="journal article" date="2021" name="PeerJ">
        <title>Extensive microbial diversity within the chicken gut microbiome revealed by metagenomics and culture.</title>
        <authorList>
            <person name="Gilroy R."/>
            <person name="Ravi A."/>
            <person name="Getino M."/>
            <person name="Pursley I."/>
            <person name="Horton D.L."/>
            <person name="Alikhan N.F."/>
            <person name="Baker D."/>
            <person name="Gharbi K."/>
            <person name="Hall N."/>
            <person name="Watson M."/>
            <person name="Adriaenssens E.M."/>
            <person name="Foster-Nyarko E."/>
            <person name="Jarju S."/>
            <person name="Secka A."/>
            <person name="Antonio M."/>
            <person name="Oren A."/>
            <person name="Chaudhuri R.R."/>
            <person name="La Ragione R."/>
            <person name="Hildebrand F."/>
            <person name="Pallen M.J."/>
        </authorList>
    </citation>
    <scope>NUCLEOTIDE SEQUENCE</scope>
    <source>
        <strain evidence="1">ChiGjej3B3-7470</strain>
    </source>
</reference>
<comment type="caution">
    <text evidence="1">The sequence shown here is derived from an EMBL/GenBank/DDBJ whole genome shotgun (WGS) entry which is preliminary data.</text>
</comment>
<feature type="non-terminal residue" evidence="1">
    <location>
        <position position="1"/>
    </location>
</feature>
<dbReference type="AlphaFoldDB" id="A0A921JPP0"/>
<dbReference type="Proteomes" id="UP000712713">
    <property type="component" value="Unassembled WGS sequence"/>
</dbReference>
<gene>
    <name evidence="1" type="ORF">K8V15_02070</name>
</gene>
<reference evidence="1" key="2">
    <citation type="submission" date="2021-09" db="EMBL/GenBank/DDBJ databases">
        <authorList>
            <person name="Gilroy R."/>
        </authorList>
    </citation>
    <scope>NUCLEOTIDE SEQUENCE</scope>
    <source>
        <strain evidence="1">ChiGjej3B3-7470</strain>
    </source>
</reference>
<evidence type="ECO:0000313" key="2">
    <source>
        <dbReference type="Proteomes" id="UP000712713"/>
    </source>
</evidence>
<protein>
    <submittedName>
        <fullName evidence="1">Uncharacterized protein</fullName>
    </submittedName>
</protein>
<evidence type="ECO:0000313" key="1">
    <source>
        <dbReference type="EMBL" id="HJE50764.1"/>
    </source>
</evidence>
<accession>A0A921JPP0</accession>